<gene>
    <name evidence="4" type="ORF">GJU40_04670</name>
</gene>
<dbReference type="Gene3D" id="3.40.50.300">
    <property type="entry name" value="P-loop containing nucleotide triphosphate hydrolases"/>
    <property type="match status" value="2"/>
</dbReference>
<evidence type="ECO:0000259" key="3">
    <source>
        <dbReference type="Pfam" id="PF13514"/>
    </source>
</evidence>
<dbReference type="PANTHER" id="PTHR41259">
    <property type="entry name" value="DOUBLE-STRAND BREAK REPAIR RAD50 ATPASE, PUTATIVE-RELATED"/>
    <property type="match status" value="1"/>
</dbReference>
<accession>A0A7X2LZ12</accession>
<keyword evidence="2" id="KW-1133">Transmembrane helix</keyword>
<organism evidence="4 5">
    <name type="scientific">Metabacillus lacus</name>
    <dbReference type="NCBI Taxonomy" id="1983721"/>
    <lineage>
        <taxon>Bacteria</taxon>
        <taxon>Bacillati</taxon>
        <taxon>Bacillota</taxon>
        <taxon>Bacilli</taxon>
        <taxon>Bacillales</taxon>
        <taxon>Bacillaceae</taxon>
        <taxon>Metabacillus</taxon>
    </lineage>
</organism>
<feature type="transmembrane region" description="Helical" evidence="2">
    <location>
        <begin position="517"/>
        <end position="535"/>
    </location>
</feature>
<dbReference type="InterPro" id="IPR038734">
    <property type="entry name" value="YhaN_AAA"/>
</dbReference>
<evidence type="ECO:0000313" key="5">
    <source>
        <dbReference type="Proteomes" id="UP000448867"/>
    </source>
</evidence>
<feature type="coiled-coil region" evidence="1">
    <location>
        <begin position="782"/>
        <end position="887"/>
    </location>
</feature>
<evidence type="ECO:0000256" key="1">
    <source>
        <dbReference type="SAM" id="Coils"/>
    </source>
</evidence>
<evidence type="ECO:0000256" key="2">
    <source>
        <dbReference type="SAM" id="Phobius"/>
    </source>
</evidence>
<keyword evidence="2" id="KW-0812">Transmembrane</keyword>
<sequence>MFNSIPYLESLSAYLPKRSKNSSWLRQKHIWFPSLLRKTGGRALKILEIDIYGYGKFENKTFTLDPGSINIFLGHNEAGKSTIQSFIGSMLFGFPAKNSAEKRYEPKQGGKYGGALVIQHEKIGRVRIERIAGKASGDVTVYYEDGSKGSEEDVRKLLAGVDKQRFKAIYSFDVHGLQGVHHVNSESIGRFLFLSSMFGSDAVFKLQSMLEREREQIFKPSGKKPPLNAALQKLKETNGALSEAKKVSSQYGNLLNTRKILEDQHTAISTRESKLGENRRTLERLLSIQPLAREEQYCLSAIDQTESPVSFPQDGLIRMERILNELKPLKSQLSAVQKQEAVLQEELEELQYRPEVLEKEEVVKALTQSFSLYVANLDEHSRQAAEAKGIQDAVLQQLSEHFPALSPKKLLEMDTSYPAREKAKNTADEFQQMLQEKRYLDEQFERSREALEEREGKVKDYEDQLLSPEKRQEMKTQLKKLESINTHALQAEYEENEHMLSALKADREKSVKKARTVNGLMILGGMIGSILFLLWDQYIPAAALLISLLLASFVINQLIKKENPYYDMLKKKQEALKNTFMLHPGEQSGTEKLQELESLLWKDEQMNQLLGIEKSACNQAEKTYERILKKYEEWEQAQFQEEEKAEKVKAELYLPADFPAGSIGDAFDLIAKLKEQVLFLKSKKETILSLQQQIDKYEKEVSVLAGELGLKTINTEAALQEVQGLVEYQKKQKQQRGHIQERLNECKEDIQKLSERICSLEEDMDTLYTAADAEGEEQFRARAEQHAKRKELQQRLEWIQQQLSQKGVQQEEKQLSSSMVHIEETLKDTEEELLSTRREAQSLTRELAAASHTIKELEKSGTYSEWMHQAELEREEAKELARKWAVKTLAGDLLHSAISYNRNVRLPSLIARAENYFLELTGGEYTALYLPEEEDTFLVERRDNLRFFPNELSQATSEQLYVSLRLALAAALQDSSNIPLLIDDSFVHFDRGRSGKMAVILEEISKEHQVIFFTCHESQADRFKSGRRIFMENTAVSST</sequence>
<dbReference type="EMBL" id="WKKI01000005">
    <property type="protein sequence ID" value="MRX71467.1"/>
    <property type="molecule type" value="Genomic_DNA"/>
</dbReference>
<dbReference type="InterPro" id="IPR027417">
    <property type="entry name" value="P-loop_NTPase"/>
</dbReference>
<feature type="coiled-coil region" evidence="1">
    <location>
        <begin position="680"/>
        <end position="707"/>
    </location>
</feature>
<dbReference type="SUPFAM" id="SSF52540">
    <property type="entry name" value="P-loop containing nucleoside triphosphate hydrolases"/>
    <property type="match status" value="1"/>
</dbReference>
<feature type="domain" description="YhaN AAA" evidence="3">
    <location>
        <begin position="45"/>
        <end position="245"/>
    </location>
</feature>
<dbReference type="Pfam" id="PF13514">
    <property type="entry name" value="AAA_27"/>
    <property type="match status" value="1"/>
</dbReference>
<reference evidence="4 5" key="1">
    <citation type="submission" date="2019-11" db="EMBL/GenBank/DDBJ databases">
        <title>Bacillus lacus genome.</title>
        <authorList>
            <person name="Allen C.J."/>
            <person name="Newman J.D."/>
        </authorList>
    </citation>
    <scope>NUCLEOTIDE SEQUENCE [LARGE SCALE GENOMIC DNA]</scope>
    <source>
        <strain evidence="4 5">KCTC 33946</strain>
    </source>
</reference>
<keyword evidence="1" id="KW-0175">Coiled coil</keyword>
<feature type="coiled-coil region" evidence="1">
    <location>
        <begin position="617"/>
        <end position="651"/>
    </location>
</feature>
<protein>
    <submittedName>
        <fullName evidence="4">AAA family ATPase</fullName>
    </submittedName>
</protein>
<comment type="caution">
    <text evidence="4">The sequence shown here is derived from an EMBL/GenBank/DDBJ whole genome shotgun (WGS) entry which is preliminary data.</text>
</comment>
<proteinExistence type="predicted"/>
<keyword evidence="2" id="KW-0472">Membrane</keyword>
<keyword evidence="5" id="KW-1185">Reference proteome</keyword>
<evidence type="ECO:0000313" key="4">
    <source>
        <dbReference type="EMBL" id="MRX71467.1"/>
    </source>
</evidence>
<dbReference type="Proteomes" id="UP000448867">
    <property type="component" value="Unassembled WGS sequence"/>
</dbReference>
<dbReference type="AlphaFoldDB" id="A0A7X2LZ12"/>
<name>A0A7X2LZ12_9BACI</name>
<dbReference type="PANTHER" id="PTHR41259:SF1">
    <property type="entry name" value="DOUBLE-STRAND BREAK REPAIR RAD50 ATPASE, PUTATIVE-RELATED"/>
    <property type="match status" value="1"/>
</dbReference>
<feature type="transmembrane region" description="Helical" evidence="2">
    <location>
        <begin position="541"/>
        <end position="559"/>
    </location>
</feature>